<comment type="similarity">
    <text evidence="2 7">Belongs to the FPP/GGPP synthase family.</text>
</comment>
<evidence type="ECO:0000313" key="8">
    <source>
        <dbReference type="EMBL" id="MDN4074695.1"/>
    </source>
</evidence>
<dbReference type="RefSeq" id="WP_290400967.1">
    <property type="nucleotide sequence ID" value="NZ_JAUHLN010000003.1"/>
</dbReference>
<dbReference type="InterPro" id="IPR033749">
    <property type="entry name" value="Polyprenyl_synt_CS"/>
</dbReference>
<comment type="cofactor">
    <cofactor evidence="1">
        <name>Mg(2+)</name>
        <dbReference type="ChEBI" id="CHEBI:18420"/>
    </cofactor>
</comment>
<comment type="caution">
    <text evidence="8">The sequence shown here is derived from an EMBL/GenBank/DDBJ whole genome shotgun (WGS) entry which is preliminary data.</text>
</comment>
<sequence length="294" mass="32379">MIMDIQHYLQDKRQFINDYLPSFLAEKSIPGLLKDSMLYSLQAGGKRLRPILTLAVLDAFGKRAEVGLEAACALEMVHTYSLIHDDLPCMDDDDYRRGKPTNHKAFGEAIAILAGDALLTFSFQVIAGSHVYSPEQKVSLLSILSEASGAEGMVAGQAVDMESENQELTLEELQSIHERKTGRLLEASVLFGAVLADADTEDFARLKAFSRHLGIAFQIQDDILDVTGDSELLGKQAGSDENNFKSTYPKLLTLDGAKAELAHHIKLAKENLREAKVHPVILEGITDYIVSRNH</sequence>
<keyword evidence="5" id="KW-0460">Magnesium</keyword>
<gene>
    <name evidence="8" type="ORF">QYF49_17060</name>
</gene>
<dbReference type="PROSITE" id="PS00444">
    <property type="entry name" value="POLYPRENYL_SYNTHASE_2"/>
    <property type="match status" value="1"/>
</dbReference>
<keyword evidence="9" id="KW-1185">Reference proteome</keyword>
<dbReference type="SFLD" id="SFLDG01017">
    <property type="entry name" value="Polyprenyl_Transferase_Like"/>
    <property type="match status" value="1"/>
</dbReference>
<name>A0ABT8E9V7_9BACL</name>
<evidence type="ECO:0000256" key="4">
    <source>
        <dbReference type="ARBA" id="ARBA00022723"/>
    </source>
</evidence>
<organism evidence="8 9">
    <name type="scientific">Fictibacillus terranigra</name>
    <dbReference type="NCBI Taxonomy" id="3058424"/>
    <lineage>
        <taxon>Bacteria</taxon>
        <taxon>Bacillati</taxon>
        <taxon>Bacillota</taxon>
        <taxon>Bacilli</taxon>
        <taxon>Bacillales</taxon>
        <taxon>Fictibacillaceae</taxon>
        <taxon>Fictibacillus</taxon>
    </lineage>
</organism>
<evidence type="ECO:0000256" key="5">
    <source>
        <dbReference type="ARBA" id="ARBA00022842"/>
    </source>
</evidence>
<keyword evidence="3 7" id="KW-0808">Transferase</keyword>
<dbReference type="PANTHER" id="PTHR43281:SF1">
    <property type="entry name" value="FARNESYL DIPHOSPHATE SYNTHASE"/>
    <property type="match status" value="1"/>
</dbReference>
<dbReference type="Pfam" id="PF00348">
    <property type="entry name" value="polyprenyl_synt"/>
    <property type="match status" value="1"/>
</dbReference>
<protein>
    <submittedName>
        <fullName evidence="8">Polyprenyl synthetase family protein</fullName>
    </submittedName>
</protein>
<keyword evidence="6" id="KW-0414">Isoprene biosynthesis</keyword>
<dbReference type="InterPro" id="IPR053378">
    <property type="entry name" value="Prenyl_diphosphate_synthase"/>
</dbReference>
<accession>A0ABT8E9V7</accession>
<dbReference type="Gene3D" id="1.10.600.10">
    <property type="entry name" value="Farnesyl Diphosphate Synthase"/>
    <property type="match status" value="1"/>
</dbReference>
<evidence type="ECO:0000256" key="2">
    <source>
        <dbReference type="ARBA" id="ARBA00006706"/>
    </source>
</evidence>
<dbReference type="NCBIfam" id="NF045485">
    <property type="entry name" value="FPPsyn"/>
    <property type="match status" value="1"/>
</dbReference>
<evidence type="ECO:0000256" key="7">
    <source>
        <dbReference type="RuleBase" id="RU004466"/>
    </source>
</evidence>
<evidence type="ECO:0000256" key="3">
    <source>
        <dbReference type="ARBA" id="ARBA00022679"/>
    </source>
</evidence>
<reference evidence="8" key="1">
    <citation type="submission" date="2023-06" db="EMBL/GenBank/DDBJ databases">
        <title>Draft Genome Sequences of Representative Paenibacillus Polymyxa, Bacillus cereus, Fictibacillus sp., and Brevibacillus agri Strains Isolated from Amazonian Dark Earth.</title>
        <authorList>
            <person name="Pellegrinetti T.A."/>
            <person name="Cunha I.C.M."/>
            <person name="Chaves M.G."/>
            <person name="Freitas A.S."/>
            <person name="Silva A.V.R."/>
            <person name="Tsai S.M."/>
            <person name="Mendes L.W."/>
        </authorList>
    </citation>
    <scope>NUCLEOTIDE SEQUENCE</scope>
    <source>
        <strain evidence="8">CENA-BCM004</strain>
    </source>
</reference>
<dbReference type="PANTHER" id="PTHR43281">
    <property type="entry name" value="FARNESYL DIPHOSPHATE SYNTHASE"/>
    <property type="match status" value="1"/>
</dbReference>
<dbReference type="Proteomes" id="UP001168694">
    <property type="component" value="Unassembled WGS sequence"/>
</dbReference>
<dbReference type="EMBL" id="JAUHLN010000003">
    <property type="protein sequence ID" value="MDN4074695.1"/>
    <property type="molecule type" value="Genomic_DNA"/>
</dbReference>
<dbReference type="SFLD" id="SFLDS00005">
    <property type="entry name" value="Isoprenoid_Synthase_Type_I"/>
    <property type="match status" value="1"/>
</dbReference>
<evidence type="ECO:0000313" key="9">
    <source>
        <dbReference type="Proteomes" id="UP001168694"/>
    </source>
</evidence>
<dbReference type="InterPro" id="IPR008949">
    <property type="entry name" value="Isoprenoid_synthase_dom_sf"/>
</dbReference>
<evidence type="ECO:0000256" key="1">
    <source>
        <dbReference type="ARBA" id="ARBA00001946"/>
    </source>
</evidence>
<dbReference type="SUPFAM" id="SSF48576">
    <property type="entry name" value="Terpenoid synthases"/>
    <property type="match status" value="1"/>
</dbReference>
<dbReference type="InterPro" id="IPR000092">
    <property type="entry name" value="Polyprenyl_synt"/>
</dbReference>
<dbReference type="PROSITE" id="PS00723">
    <property type="entry name" value="POLYPRENYL_SYNTHASE_1"/>
    <property type="match status" value="1"/>
</dbReference>
<keyword evidence="4" id="KW-0479">Metal-binding</keyword>
<proteinExistence type="inferred from homology"/>
<evidence type="ECO:0000256" key="6">
    <source>
        <dbReference type="ARBA" id="ARBA00023229"/>
    </source>
</evidence>
<dbReference type="CDD" id="cd00685">
    <property type="entry name" value="Trans_IPPS_HT"/>
    <property type="match status" value="1"/>
</dbReference>